<comment type="caution">
    <text evidence="16">The sequence shown here is derived from an EMBL/GenBank/DDBJ whole genome shotgun (WGS) entry which is preliminary data.</text>
</comment>
<feature type="domain" description="TNFR-Cys" evidence="15">
    <location>
        <begin position="61"/>
        <end position="103"/>
    </location>
</feature>
<feature type="domain" description="TNFR-Cys" evidence="15">
    <location>
        <begin position="309"/>
        <end position="350"/>
    </location>
</feature>
<evidence type="ECO:0000256" key="13">
    <source>
        <dbReference type="SAM" id="Phobius"/>
    </source>
</evidence>
<feature type="transmembrane region" description="Helical" evidence="13">
    <location>
        <begin position="486"/>
        <end position="509"/>
    </location>
</feature>
<dbReference type="GO" id="GO:0050829">
    <property type="term" value="P:defense response to Gram-negative bacterium"/>
    <property type="evidence" value="ECO:0007669"/>
    <property type="project" value="TreeGrafter"/>
</dbReference>
<evidence type="ECO:0000256" key="6">
    <source>
        <dbReference type="ARBA" id="ARBA00022737"/>
    </source>
</evidence>
<comment type="subcellular location">
    <subcellularLocation>
        <location evidence="1">Membrane</location>
        <topology evidence="1">Single-pass type I membrane protein</topology>
    </subcellularLocation>
</comment>
<dbReference type="InterPro" id="IPR008063">
    <property type="entry name" value="Fas_rcpt"/>
</dbReference>
<name>A0A8T0AR38_SILME</name>
<evidence type="ECO:0000313" key="16">
    <source>
        <dbReference type="EMBL" id="KAF7695511.1"/>
    </source>
</evidence>
<keyword evidence="4 13" id="KW-0812">Transmembrane</keyword>
<evidence type="ECO:0000256" key="5">
    <source>
        <dbReference type="ARBA" id="ARBA00022729"/>
    </source>
</evidence>
<dbReference type="PROSITE" id="PS50050">
    <property type="entry name" value="TNFR_NGFR_2"/>
    <property type="match status" value="4"/>
</dbReference>
<dbReference type="PANTHER" id="PTHR46838:SF1">
    <property type="entry name" value="TUMOR NECROSIS FACTOR RECEPTOR SUPERFAMILY MEMBER 14"/>
    <property type="match status" value="1"/>
</dbReference>
<dbReference type="GO" id="GO:0006915">
    <property type="term" value="P:apoptotic process"/>
    <property type="evidence" value="ECO:0007669"/>
    <property type="project" value="InterPro"/>
</dbReference>
<dbReference type="AlphaFoldDB" id="A0A8T0AR38"/>
<feature type="repeat" description="TNFR-Cys" evidence="12">
    <location>
        <begin position="243"/>
        <end position="285"/>
    </location>
</feature>
<dbReference type="GO" id="GO:0004888">
    <property type="term" value="F:transmembrane signaling receptor activity"/>
    <property type="evidence" value="ECO:0007669"/>
    <property type="project" value="InterPro"/>
</dbReference>
<gene>
    <name evidence="16" type="ORF">HF521_007234</name>
</gene>
<keyword evidence="5 14" id="KW-0732">Signal</keyword>
<keyword evidence="9 12" id="KW-1015">Disulfide bond</keyword>
<dbReference type="GO" id="GO:0002720">
    <property type="term" value="P:positive regulation of cytokine production involved in immune response"/>
    <property type="evidence" value="ECO:0007669"/>
    <property type="project" value="TreeGrafter"/>
</dbReference>
<feature type="disulfide bond" evidence="12">
    <location>
        <begin position="332"/>
        <end position="350"/>
    </location>
</feature>
<dbReference type="SMART" id="SM00208">
    <property type="entry name" value="TNFR"/>
    <property type="match status" value="10"/>
</dbReference>
<dbReference type="CDD" id="cd13405">
    <property type="entry name" value="TNFRSF14_teleost"/>
    <property type="match status" value="3"/>
</dbReference>
<keyword evidence="6" id="KW-0677">Repeat</keyword>
<feature type="domain" description="TNFR-Cys" evidence="15">
    <location>
        <begin position="352"/>
        <end position="394"/>
    </location>
</feature>
<evidence type="ECO:0000256" key="11">
    <source>
        <dbReference type="ARBA" id="ARBA00023180"/>
    </source>
</evidence>
<keyword evidence="7 13" id="KW-1133">Transmembrane helix</keyword>
<feature type="repeat" description="TNFR-Cys" evidence="12">
    <location>
        <begin position="309"/>
        <end position="350"/>
    </location>
</feature>
<evidence type="ECO:0000256" key="14">
    <source>
        <dbReference type="SAM" id="SignalP"/>
    </source>
</evidence>
<evidence type="ECO:0000259" key="15">
    <source>
        <dbReference type="PROSITE" id="PS50050"/>
    </source>
</evidence>
<dbReference type="Proteomes" id="UP000606274">
    <property type="component" value="Unassembled WGS sequence"/>
</dbReference>
<keyword evidence="10" id="KW-0675">Receptor</keyword>
<evidence type="ECO:0000256" key="8">
    <source>
        <dbReference type="ARBA" id="ARBA00023136"/>
    </source>
</evidence>
<evidence type="ECO:0000256" key="12">
    <source>
        <dbReference type="PROSITE-ProRule" id="PRU00206"/>
    </source>
</evidence>
<dbReference type="PRINTS" id="PR01680">
    <property type="entry name" value="TNFACTORR6"/>
</dbReference>
<evidence type="ECO:0000256" key="9">
    <source>
        <dbReference type="ARBA" id="ARBA00023157"/>
    </source>
</evidence>
<feature type="repeat" description="TNFR-Cys" evidence="12">
    <location>
        <begin position="352"/>
        <end position="394"/>
    </location>
</feature>
<dbReference type="FunFam" id="2.10.50.10:FF:000009">
    <property type="entry name" value="Tumor necrosis factor receptor superfamily member 14"/>
    <property type="match status" value="2"/>
</dbReference>
<keyword evidence="2" id="KW-0597">Phosphoprotein</keyword>
<evidence type="ECO:0000256" key="7">
    <source>
        <dbReference type="ARBA" id="ARBA00022989"/>
    </source>
</evidence>
<proteinExistence type="predicted"/>
<evidence type="ECO:0000313" key="17">
    <source>
        <dbReference type="Proteomes" id="UP000606274"/>
    </source>
</evidence>
<dbReference type="InterPro" id="IPR001368">
    <property type="entry name" value="TNFR/NGFR_Cys_rich_reg"/>
</dbReference>
<comment type="caution">
    <text evidence="12">Lacks conserved residue(s) required for the propagation of feature annotation.</text>
</comment>
<organism evidence="16 17">
    <name type="scientific">Silurus meridionalis</name>
    <name type="common">Southern catfish</name>
    <name type="synonym">Silurus soldatovi meridionalis</name>
    <dbReference type="NCBI Taxonomy" id="175797"/>
    <lineage>
        <taxon>Eukaryota</taxon>
        <taxon>Metazoa</taxon>
        <taxon>Chordata</taxon>
        <taxon>Craniata</taxon>
        <taxon>Vertebrata</taxon>
        <taxon>Euteleostomi</taxon>
        <taxon>Actinopterygii</taxon>
        <taxon>Neopterygii</taxon>
        <taxon>Teleostei</taxon>
        <taxon>Ostariophysi</taxon>
        <taxon>Siluriformes</taxon>
        <taxon>Siluridae</taxon>
        <taxon>Silurus</taxon>
    </lineage>
</organism>
<dbReference type="Pfam" id="PF00020">
    <property type="entry name" value="TNFR_c6"/>
    <property type="match status" value="5"/>
</dbReference>
<dbReference type="Gene3D" id="2.10.50.10">
    <property type="entry name" value="Tumor Necrosis Factor Receptor, subunit A, domain 2"/>
    <property type="match status" value="8"/>
</dbReference>
<keyword evidence="3" id="KW-0945">Host-virus interaction</keyword>
<feature type="disulfide bond" evidence="12">
    <location>
        <begin position="353"/>
        <end position="368"/>
    </location>
</feature>
<dbReference type="EMBL" id="JABFDY010000017">
    <property type="protein sequence ID" value="KAF7695511.1"/>
    <property type="molecule type" value="Genomic_DNA"/>
</dbReference>
<evidence type="ECO:0000256" key="1">
    <source>
        <dbReference type="ARBA" id="ARBA00004479"/>
    </source>
</evidence>
<dbReference type="SUPFAM" id="SSF57586">
    <property type="entry name" value="TNF receptor-like"/>
    <property type="match status" value="6"/>
</dbReference>
<dbReference type="GO" id="GO:0007165">
    <property type="term" value="P:signal transduction"/>
    <property type="evidence" value="ECO:0007669"/>
    <property type="project" value="InterPro"/>
</dbReference>
<keyword evidence="11" id="KW-0325">Glycoprotein</keyword>
<protein>
    <recommendedName>
        <fullName evidence="15">TNFR-Cys domain-containing protein</fullName>
    </recommendedName>
</protein>
<evidence type="ECO:0000256" key="3">
    <source>
        <dbReference type="ARBA" id="ARBA00022581"/>
    </source>
</evidence>
<feature type="disulfide bond" evidence="12">
    <location>
        <begin position="329"/>
        <end position="342"/>
    </location>
</feature>
<dbReference type="PROSITE" id="PS00652">
    <property type="entry name" value="TNFR_NGFR_1"/>
    <property type="match status" value="3"/>
</dbReference>
<dbReference type="FunFam" id="2.10.50.10:FF:000007">
    <property type="entry name" value="TNF receptor superfamily member 14"/>
    <property type="match status" value="3"/>
</dbReference>
<keyword evidence="17" id="KW-1185">Reference proteome</keyword>
<keyword evidence="8 13" id="KW-0472">Membrane</keyword>
<feature type="domain" description="TNFR-Cys" evidence="15">
    <location>
        <begin position="243"/>
        <end position="285"/>
    </location>
</feature>
<evidence type="ECO:0000256" key="10">
    <source>
        <dbReference type="ARBA" id="ARBA00023170"/>
    </source>
</evidence>
<reference evidence="16" key="1">
    <citation type="submission" date="2020-08" db="EMBL/GenBank/DDBJ databases">
        <title>Chromosome-level assembly of Southern catfish (Silurus meridionalis) provides insights into visual adaptation to the nocturnal and benthic lifestyles.</title>
        <authorList>
            <person name="Zhang Y."/>
            <person name="Wang D."/>
            <person name="Peng Z."/>
        </authorList>
    </citation>
    <scope>NUCLEOTIDE SEQUENCE</scope>
    <source>
        <strain evidence="16">SWU-2019-XX</strain>
        <tissue evidence="16">Muscle</tissue>
    </source>
</reference>
<feature type="disulfide bond" evidence="12">
    <location>
        <begin position="62"/>
        <end position="77"/>
    </location>
</feature>
<dbReference type="GO" id="GO:0006955">
    <property type="term" value="P:immune response"/>
    <property type="evidence" value="ECO:0007669"/>
    <property type="project" value="InterPro"/>
</dbReference>
<dbReference type="GO" id="GO:0009897">
    <property type="term" value="C:external side of plasma membrane"/>
    <property type="evidence" value="ECO:0007669"/>
    <property type="project" value="TreeGrafter"/>
</dbReference>
<dbReference type="GO" id="GO:2000406">
    <property type="term" value="P:positive regulation of T cell migration"/>
    <property type="evidence" value="ECO:0007669"/>
    <property type="project" value="TreeGrafter"/>
</dbReference>
<dbReference type="GO" id="GO:0050830">
    <property type="term" value="P:defense response to Gram-positive bacterium"/>
    <property type="evidence" value="ECO:0007669"/>
    <property type="project" value="TreeGrafter"/>
</dbReference>
<feature type="disulfide bond" evidence="12">
    <location>
        <begin position="244"/>
        <end position="259"/>
    </location>
</feature>
<sequence length="563" mass="62332">MVLNLQLLLIIAASFLLNIELCFCVCARAEYEINGECCPMCAPGSHVYRHCTEFISTTCMPCAFSTFISEPNGLLNCLSCAVCDPEQGLRVKTTCARYTDTVCEPLEGFYCVSNDKGSCTQAVEHRKCSPGHYIKQKGTAHNDAECGECKNGTYSDGSLDICKQHTKCEDLGLREIKPGTTISDVDLEHTSLIAAVSFLNIELYFCACGRAEYEINGECCPMCPPGNRVYRHCTEFTSTTCMPCVGSTYTDEPNGLSNCLSCTVCDVGQGLKVKMACTWTSDTVCEPLEGFYCTDNYRDKCIFARQHTQCNPGEYIKQEAEYEINGECCPMCAPGSHVYRHCTEFISTTCVPCAYSTYISEPNGRLNCLSCAVCDPEQGLRVKTTCARYTDTVCEPLEGFYCVSNDKGSCTQAVEHRKCSPGHYIKQKGTAHNDAECGECKNGTYSDGSLDICKQHTKCEDLGLREIKPGTTISDVECGNKTQVPLFITMTVIIVCIIVAPALVIPFIIRHKICRHEGRKSEKETEDIQDNETLTMVSAFQQPNKKYQQDFSKYDCLTNIQNI</sequence>
<feature type="signal peptide" evidence="14">
    <location>
        <begin position="1"/>
        <end position="24"/>
    </location>
</feature>
<evidence type="ECO:0000256" key="4">
    <source>
        <dbReference type="ARBA" id="ARBA00022692"/>
    </source>
</evidence>
<feature type="chain" id="PRO_5035752689" description="TNFR-Cys domain-containing protein" evidence="14">
    <location>
        <begin position="25"/>
        <end position="563"/>
    </location>
</feature>
<dbReference type="GO" id="GO:0046642">
    <property type="term" value="P:negative regulation of alpha-beta T cell proliferation"/>
    <property type="evidence" value="ECO:0007669"/>
    <property type="project" value="TreeGrafter"/>
</dbReference>
<feature type="repeat" description="TNFR-Cys" evidence="12">
    <location>
        <begin position="61"/>
        <end position="103"/>
    </location>
</feature>
<evidence type="ECO:0000256" key="2">
    <source>
        <dbReference type="ARBA" id="ARBA00022553"/>
    </source>
</evidence>
<accession>A0A8T0AR38</accession>
<dbReference type="PANTHER" id="PTHR46838">
    <property type="entry name" value="TUMOR NECROSIS FACTOR RECEPTOR SUPERFAMILY MEMBER 14"/>
    <property type="match status" value="1"/>
</dbReference>